<dbReference type="EMBL" id="MHSK01000029">
    <property type="protein sequence ID" value="OHA41634.1"/>
    <property type="molecule type" value="Genomic_DNA"/>
</dbReference>
<proteinExistence type="inferred from homology"/>
<dbReference type="GO" id="GO:0005829">
    <property type="term" value="C:cytosol"/>
    <property type="evidence" value="ECO:0007669"/>
    <property type="project" value="TreeGrafter"/>
</dbReference>
<sequence>MAITLTHKSETPFWKDVSFLEKCKKTDFVALIYEMLSEKIPSDKQRRLFELILKLSIDHGQDTPSAIPVIDGAKAGENVSASIARGIKKIDDSHGGAGENAMTLFYKLKRGNLNVEETIKAYLQKKIRIPGFGHRLYKKDVRAEMILEEVDALDIGREYAALARFVEETLRKHTSKNLPINIDGALAAALCALDWKAETAKPVFIIARIPGLLAHFLNNKKIF</sequence>
<comment type="pathway">
    <text evidence="1">Carbohydrate metabolism; tricarboxylic acid cycle.</text>
</comment>
<comment type="similarity">
    <text evidence="2">Belongs to the citrate synthase family.</text>
</comment>
<dbReference type="PANTHER" id="PTHR11739">
    <property type="entry name" value="CITRATE SYNTHASE"/>
    <property type="match status" value="1"/>
</dbReference>
<comment type="caution">
    <text evidence="5">The sequence shown here is derived from an EMBL/GenBank/DDBJ whole genome shotgun (WGS) entry which is preliminary data.</text>
</comment>
<evidence type="ECO:0000256" key="2">
    <source>
        <dbReference type="ARBA" id="ARBA00010566"/>
    </source>
</evidence>
<dbReference type="InterPro" id="IPR016142">
    <property type="entry name" value="Citrate_synth-like_lrg_a-sub"/>
</dbReference>
<keyword evidence="4" id="KW-0808">Transferase</keyword>
<accession>A0A1G2NZW7</accession>
<dbReference type="UniPathway" id="UPA00223"/>
<evidence type="ECO:0000256" key="3">
    <source>
        <dbReference type="ARBA" id="ARBA00012972"/>
    </source>
</evidence>
<dbReference type="PANTHER" id="PTHR11739:SF4">
    <property type="entry name" value="CITRATE SYNTHASE, PEROXISOMAL"/>
    <property type="match status" value="1"/>
</dbReference>
<dbReference type="Gene3D" id="1.10.230.10">
    <property type="entry name" value="Cytochrome P450-Terp, domain 2"/>
    <property type="match status" value="1"/>
</dbReference>
<dbReference type="GO" id="GO:0036440">
    <property type="term" value="F:citrate synthase activity"/>
    <property type="evidence" value="ECO:0007669"/>
    <property type="project" value="UniProtKB-EC"/>
</dbReference>
<dbReference type="InterPro" id="IPR002020">
    <property type="entry name" value="Citrate_synthase"/>
</dbReference>
<evidence type="ECO:0000313" key="6">
    <source>
        <dbReference type="Proteomes" id="UP000177269"/>
    </source>
</evidence>
<evidence type="ECO:0000256" key="4">
    <source>
        <dbReference type="ARBA" id="ARBA00022679"/>
    </source>
</evidence>
<dbReference type="SUPFAM" id="SSF48256">
    <property type="entry name" value="Citrate synthase"/>
    <property type="match status" value="1"/>
</dbReference>
<dbReference type="Proteomes" id="UP000177269">
    <property type="component" value="Unassembled WGS sequence"/>
</dbReference>
<protein>
    <recommendedName>
        <fullName evidence="3">citrate synthase (unknown stereospecificity)</fullName>
        <ecNumber evidence="3">2.3.3.16</ecNumber>
    </recommendedName>
</protein>
<dbReference type="AlphaFoldDB" id="A0A1G2NZW7"/>
<dbReference type="Gene3D" id="1.10.580.10">
    <property type="entry name" value="Citrate Synthase, domain 1"/>
    <property type="match status" value="1"/>
</dbReference>
<name>A0A1G2NZW7_9BACT</name>
<reference evidence="5 6" key="1">
    <citation type="journal article" date="2016" name="Nat. Commun.">
        <title>Thousands of microbial genomes shed light on interconnected biogeochemical processes in an aquifer system.</title>
        <authorList>
            <person name="Anantharaman K."/>
            <person name="Brown C.T."/>
            <person name="Hug L.A."/>
            <person name="Sharon I."/>
            <person name="Castelle C.J."/>
            <person name="Probst A.J."/>
            <person name="Thomas B.C."/>
            <person name="Singh A."/>
            <person name="Wilkins M.J."/>
            <person name="Karaoz U."/>
            <person name="Brodie E.L."/>
            <person name="Williams K.H."/>
            <person name="Hubbard S.S."/>
            <person name="Banfield J.F."/>
        </authorList>
    </citation>
    <scope>NUCLEOTIDE SEQUENCE [LARGE SCALE GENOMIC DNA]</scope>
</reference>
<dbReference type="EC" id="2.3.3.16" evidence="3"/>
<dbReference type="InterPro" id="IPR016143">
    <property type="entry name" value="Citrate_synth-like_sm_a-sub"/>
</dbReference>
<gene>
    <name evidence="5" type="ORF">A3G52_01635</name>
</gene>
<dbReference type="GO" id="GO:0006099">
    <property type="term" value="P:tricarboxylic acid cycle"/>
    <property type="evidence" value="ECO:0007669"/>
    <property type="project" value="UniProtKB-UniPathway"/>
</dbReference>
<evidence type="ECO:0000313" key="5">
    <source>
        <dbReference type="EMBL" id="OHA41634.1"/>
    </source>
</evidence>
<organism evidence="5 6">
    <name type="scientific">Candidatus Taylorbacteria bacterium RIFCSPLOWO2_12_FULL_43_20</name>
    <dbReference type="NCBI Taxonomy" id="1802332"/>
    <lineage>
        <taxon>Bacteria</taxon>
        <taxon>Candidatus Tayloriibacteriota</taxon>
    </lineage>
</organism>
<dbReference type="GO" id="GO:0005975">
    <property type="term" value="P:carbohydrate metabolic process"/>
    <property type="evidence" value="ECO:0007669"/>
    <property type="project" value="TreeGrafter"/>
</dbReference>
<dbReference type="InterPro" id="IPR036969">
    <property type="entry name" value="Citrate_synthase_sf"/>
</dbReference>
<dbReference type="Pfam" id="PF00285">
    <property type="entry name" value="Citrate_synt"/>
    <property type="match status" value="1"/>
</dbReference>
<evidence type="ECO:0000256" key="1">
    <source>
        <dbReference type="ARBA" id="ARBA00005163"/>
    </source>
</evidence>